<evidence type="ECO:0000256" key="2">
    <source>
        <dbReference type="SAM" id="MobiDB-lite"/>
    </source>
</evidence>
<sequence>MSEKLHLPKNSEEMSARIQTAIGKTKEALGEVQKQLNEYDEKYQASASVKAANEKASEYLKKGMDEVKTALEDLTAKTQVLRDQTAEIPVKALSRAIAAVQKGLDQVKTLAKNYDEKYQITEKVHDVVNPAREQCMKYLGEVSEYTSSAAAVANAQLQGVNDGLRQKLKEISAESYSFLINASADLDRKYDISNLISQTAKQLDEKYQLAAKAKEIDEKYNIQAMTEDILERAKEKGRELDQKYTDGKYAPVVVSAYNDGVRMVTERLEGIRSDFEETKQAKAESAHNKTDPLLDEVLPDA</sequence>
<accession>A0A7S2X420</accession>
<keyword evidence="1" id="KW-0175">Coiled coil</keyword>
<gene>
    <name evidence="3" type="ORF">PMIC02512_LOCUS2676</name>
</gene>
<feature type="compositionally biased region" description="Basic and acidic residues" evidence="2">
    <location>
        <begin position="278"/>
        <end position="292"/>
    </location>
</feature>
<reference evidence="3" key="1">
    <citation type="submission" date="2021-01" db="EMBL/GenBank/DDBJ databases">
        <authorList>
            <person name="Corre E."/>
            <person name="Pelletier E."/>
            <person name="Niang G."/>
            <person name="Scheremetjew M."/>
            <person name="Finn R."/>
            <person name="Kale V."/>
            <person name="Holt S."/>
            <person name="Cochrane G."/>
            <person name="Meng A."/>
            <person name="Brown T."/>
            <person name="Cohen L."/>
        </authorList>
    </citation>
    <scope>NUCLEOTIDE SEQUENCE</scope>
    <source>
        <strain evidence="3">CCCM 845</strain>
    </source>
</reference>
<protein>
    <submittedName>
        <fullName evidence="3">Uncharacterized protein</fullName>
    </submittedName>
</protein>
<evidence type="ECO:0000256" key="1">
    <source>
        <dbReference type="SAM" id="Coils"/>
    </source>
</evidence>
<dbReference type="EMBL" id="HBHN01009900">
    <property type="protein sequence ID" value="CAD9725402.1"/>
    <property type="molecule type" value="Transcribed_RNA"/>
</dbReference>
<evidence type="ECO:0000313" key="3">
    <source>
        <dbReference type="EMBL" id="CAD9725402.1"/>
    </source>
</evidence>
<organism evidence="3">
    <name type="scientific">Prorocentrum micans</name>
    <name type="common">Red tide dinoflagellate</name>
    <dbReference type="NCBI Taxonomy" id="2945"/>
    <lineage>
        <taxon>Eukaryota</taxon>
        <taxon>Sar</taxon>
        <taxon>Alveolata</taxon>
        <taxon>Dinophyceae</taxon>
        <taxon>Prorocentrales</taxon>
        <taxon>Prorocentraceae</taxon>
        <taxon>Prorocentrum</taxon>
    </lineage>
</organism>
<feature type="region of interest" description="Disordered" evidence="2">
    <location>
        <begin position="278"/>
        <end position="301"/>
    </location>
</feature>
<name>A0A7S2X420_PROMC</name>
<feature type="coiled-coil region" evidence="1">
    <location>
        <begin position="22"/>
        <end position="84"/>
    </location>
</feature>
<dbReference type="AlphaFoldDB" id="A0A7S2X420"/>
<proteinExistence type="predicted"/>